<protein>
    <recommendedName>
        <fullName evidence="4 9">Signal recognition particle subunit SRP72</fullName>
    </recommendedName>
</protein>
<comment type="similarity">
    <text evidence="3 9">Belongs to the SRP72 family.</text>
</comment>
<dbReference type="GO" id="GO:0008312">
    <property type="term" value="F:7S RNA binding"/>
    <property type="evidence" value="ECO:0007669"/>
    <property type="project" value="InterPro"/>
</dbReference>
<dbReference type="Pfam" id="PF08492">
    <property type="entry name" value="SRP72"/>
    <property type="match status" value="1"/>
</dbReference>
<dbReference type="InterPro" id="IPR013699">
    <property type="entry name" value="Signal_recog_part_SRP72_RNA-bd"/>
</dbReference>
<evidence type="ECO:0000313" key="12">
    <source>
        <dbReference type="EMBL" id="CDW76997.1"/>
    </source>
</evidence>
<keyword evidence="13" id="KW-1185">Reference proteome</keyword>
<dbReference type="OrthoDB" id="5421607at2759"/>
<dbReference type="InParanoid" id="A0A078A4A6"/>
<evidence type="ECO:0000256" key="2">
    <source>
        <dbReference type="ARBA" id="ARBA00004496"/>
    </source>
</evidence>
<evidence type="ECO:0000256" key="10">
    <source>
        <dbReference type="SAM" id="MobiDB-lite"/>
    </source>
</evidence>
<feature type="region of interest" description="Disordered" evidence="10">
    <location>
        <begin position="595"/>
        <end position="630"/>
    </location>
</feature>
<dbReference type="Proteomes" id="UP000039865">
    <property type="component" value="Unassembled WGS sequence"/>
</dbReference>
<evidence type="ECO:0000256" key="1">
    <source>
        <dbReference type="ARBA" id="ARBA00004240"/>
    </source>
</evidence>
<evidence type="ECO:0000256" key="3">
    <source>
        <dbReference type="ARBA" id="ARBA00007676"/>
    </source>
</evidence>
<keyword evidence="7 9" id="KW-0733">Signal recognition particle</keyword>
<dbReference type="InterPro" id="IPR011990">
    <property type="entry name" value="TPR-like_helical_dom_sf"/>
</dbReference>
<dbReference type="GO" id="GO:0005783">
    <property type="term" value="C:endoplasmic reticulum"/>
    <property type="evidence" value="ECO:0007669"/>
    <property type="project" value="UniProtKB-SubCell"/>
</dbReference>
<dbReference type="PIRSF" id="PIRSF038922">
    <property type="entry name" value="SRP72"/>
    <property type="match status" value="1"/>
</dbReference>
<dbReference type="Gene3D" id="1.25.40.10">
    <property type="entry name" value="Tetratricopeptide repeat domain"/>
    <property type="match status" value="1"/>
</dbReference>
<dbReference type="SUPFAM" id="SSF48452">
    <property type="entry name" value="TPR-like"/>
    <property type="match status" value="1"/>
</dbReference>
<keyword evidence="8 9" id="KW-0687">Ribonucleoprotein</keyword>
<evidence type="ECO:0000256" key="6">
    <source>
        <dbReference type="ARBA" id="ARBA00022824"/>
    </source>
</evidence>
<evidence type="ECO:0000256" key="7">
    <source>
        <dbReference type="ARBA" id="ARBA00023135"/>
    </source>
</evidence>
<gene>
    <name evidence="12" type="primary">Contig12910.g13768</name>
    <name evidence="12" type="ORF">STYLEM_5962</name>
</gene>
<comment type="subcellular location">
    <subcellularLocation>
        <location evidence="2 9">Cytoplasm</location>
    </subcellularLocation>
    <subcellularLocation>
        <location evidence="1">Endoplasmic reticulum</location>
    </subcellularLocation>
</comment>
<organism evidence="12 13">
    <name type="scientific">Stylonychia lemnae</name>
    <name type="common">Ciliate</name>
    <dbReference type="NCBI Taxonomy" id="5949"/>
    <lineage>
        <taxon>Eukaryota</taxon>
        <taxon>Sar</taxon>
        <taxon>Alveolata</taxon>
        <taxon>Ciliophora</taxon>
        <taxon>Intramacronucleata</taxon>
        <taxon>Spirotrichea</taxon>
        <taxon>Stichotrichia</taxon>
        <taxon>Sporadotrichida</taxon>
        <taxon>Oxytrichidae</taxon>
        <taxon>Stylonychinae</taxon>
        <taxon>Stylonychia</taxon>
    </lineage>
</organism>
<dbReference type="InterPro" id="IPR026270">
    <property type="entry name" value="SRP72"/>
</dbReference>
<accession>A0A078A4A6</accession>
<dbReference type="PANTHER" id="PTHR14094">
    <property type="entry name" value="SIGNAL RECOGNITION PARTICLE 72"/>
    <property type="match status" value="1"/>
</dbReference>
<dbReference type="GO" id="GO:0005786">
    <property type="term" value="C:signal recognition particle, endoplasmic reticulum targeting"/>
    <property type="evidence" value="ECO:0007669"/>
    <property type="project" value="UniProtKB-UniRule"/>
</dbReference>
<dbReference type="GO" id="GO:0006614">
    <property type="term" value="P:SRP-dependent cotranslational protein targeting to membrane"/>
    <property type="evidence" value="ECO:0007669"/>
    <property type="project" value="UniProtKB-UniRule"/>
</dbReference>
<dbReference type="EMBL" id="CCKQ01005736">
    <property type="protein sequence ID" value="CDW76997.1"/>
    <property type="molecule type" value="Genomic_DNA"/>
</dbReference>
<dbReference type="PANTHER" id="PTHR14094:SF9">
    <property type="entry name" value="SIGNAL RECOGNITION PARTICLE SUBUNIT SRP72"/>
    <property type="match status" value="1"/>
</dbReference>
<comment type="function">
    <text evidence="9">Component of the signal recognition particle (SRP) complex, a ribonucleoprotein complex that mediates the cotranslational targeting of secretory and membrane proteins to the endoplasmic reticulum (ER).</text>
</comment>
<dbReference type="InterPro" id="IPR031545">
    <property type="entry name" value="SRP72_TPR-like"/>
</dbReference>
<dbReference type="AlphaFoldDB" id="A0A078A4A6"/>
<evidence type="ECO:0000259" key="11">
    <source>
        <dbReference type="Pfam" id="PF08492"/>
    </source>
</evidence>
<name>A0A078A4A6_STYLE</name>
<evidence type="ECO:0000256" key="8">
    <source>
        <dbReference type="ARBA" id="ARBA00023274"/>
    </source>
</evidence>
<dbReference type="Pfam" id="PF17004">
    <property type="entry name" value="SRP_TPR_like"/>
    <property type="match status" value="1"/>
</dbReference>
<dbReference type="OMA" id="PYDKQIQ"/>
<evidence type="ECO:0000313" key="13">
    <source>
        <dbReference type="Proteomes" id="UP000039865"/>
    </source>
</evidence>
<evidence type="ECO:0000256" key="9">
    <source>
        <dbReference type="PIRNR" id="PIRNR038922"/>
    </source>
</evidence>
<feature type="domain" description="Signal recognition particle SRP72 subunit RNA-binding" evidence="11">
    <location>
        <begin position="525"/>
        <end position="583"/>
    </location>
</feature>
<dbReference type="GO" id="GO:0043022">
    <property type="term" value="F:ribosome binding"/>
    <property type="evidence" value="ECO:0007669"/>
    <property type="project" value="TreeGrafter"/>
</dbReference>
<sequence>MTEEEKKTVLGDLYEKLNKATKTGQHQTVLDHTDKILQVDSIQDVAIKARITALIKTKNFDQAIEQLKGKEKSHSFEYAYVLHRQGKNKEALSALQNGTADKESSHVKHLISQVQYKLNDYKTTVNLYTDLIKSASEDEVQDILTNLLACASNSDELISPVERLVESFQFEKTYEFFFNLCQVQMKQQLYQEALKMFIKSYQMAKDDGSEQSDLTRFKVQEIHTLNSLYQDLNQIEYGEISKFVLPKTLKNENLVEININAFQETYDFNKQYLKELIGNLNWNKFSDRIQQQLSNNQNLTSEQKKLMQVNLIVAQIRSHKFEDARKAWEKISATNDHYALKGIGAYFFLKDKKYDEALNLIKNQKDTYSNFLRAQILISKKESKQAFEQLASNLSDELLNNDDFMIFLLKQCSNLKLQSVVTSLAEQLLKIKQASANKDLLLYLSDLLITEGNKTKAYEILKSLSEAHGNDNVVLSRYLNVLVDVNLNEAVKVQQKLNAPVSSNLIDNDEYLNQLIDEGMPEKKKEKKTKNVVQETKGGAEIFIPKKRKRRVQYPKNFDPKNPGPEPDVERWLPKWQRSRFKKYAKKKGIYLKGAQGDAQIDTDVTGGISQSTAHQEAVTEKKKNKRRKK</sequence>
<reference evidence="12 13" key="1">
    <citation type="submission" date="2014-06" db="EMBL/GenBank/DDBJ databases">
        <authorList>
            <person name="Swart Estienne"/>
        </authorList>
    </citation>
    <scope>NUCLEOTIDE SEQUENCE [LARGE SCALE GENOMIC DNA]</scope>
    <source>
        <strain evidence="12 13">130c</strain>
    </source>
</reference>
<evidence type="ECO:0000256" key="4">
    <source>
        <dbReference type="ARBA" id="ARBA00018350"/>
    </source>
</evidence>
<proteinExistence type="inferred from homology"/>
<evidence type="ECO:0000256" key="5">
    <source>
        <dbReference type="ARBA" id="ARBA00022490"/>
    </source>
</evidence>
<keyword evidence="5 9" id="KW-0963">Cytoplasm</keyword>
<keyword evidence="6" id="KW-0256">Endoplasmic reticulum</keyword>